<feature type="region of interest" description="Disordered" evidence="7">
    <location>
        <begin position="1029"/>
        <end position="1062"/>
    </location>
</feature>
<dbReference type="GO" id="GO:0016831">
    <property type="term" value="F:carboxy-lyase activity"/>
    <property type="evidence" value="ECO:0007669"/>
    <property type="project" value="UniProtKB-KW"/>
</dbReference>
<feature type="compositionally biased region" description="Low complexity" evidence="7">
    <location>
        <begin position="1035"/>
        <end position="1046"/>
    </location>
</feature>
<feature type="domain" description="PDXDC1/PDXD2 second" evidence="8">
    <location>
        <begin position="732"/>
        <end position="837"/>
    </location>
</feature>
<keyword evidence="11" id="KW-1185">Reference proteome</keyword>
<comment type="similarity">
    <text evidence="2">Belongs to the group II decarboxylase family.</text>
</comment>
<comment type="cofactor">
    <cofactor evidence="1">
        <name>pyridoxal 5'-phosphate</name>
        <dbReference type="ChEBI" id="CHEBI:597326"/>
    </cofactor>
</comment>
<evidence type="ECO:0000256" key="1">
    <source>
        <dbReference type="ARBA" id="ARBA00001933"/>
    </source>
</evidence>
<evidence type="ECO:0000313" key="11">
    <source>
        <dbReference type="Proteomes" id="UP000245119"/>
    </source>
</evidence>
<dbReference type="InterPro" id="IPR055103">
    <property type="entry name" value="PDXDC1-like_2nd"/>
</dbReference>
<dbReference type="Gene3D" id="3.40.640.10">
    <property type="entry name" value="Type I PLP-dependent aspartate aminotransferase-like (Major domain)"/>
    <property type="match status" value="1"/>
</dbReference>
<feature type="domain" description="PDXDC1-like third" evidence="9">
    <location>
        <begin position="844"/>
        <end position="949"/>
    </location>
</feature>
<dbReference type="Pfam" id="PF22937">
    <property type="entry name" value="PDXDC1-like_cen2"/>
    <property type="match status" value="1"/>
</dbReference>
<feature type="compositionally biased region" description="Polar residues" evidence="7">
    <location>
        <begin position="237"/>
        <end position="246"/>
    </location>
</feature>
<dbReference type="Gene3D" id="3.90.1150.170">
    <property type="match status" value="1"/>
</dbReference>
<dbReference type="EMBL" id="PZQS01000001">
    <property type="protein sequence ID" value="PVD39395.1"/>
    <property type="molecule type" value="Genomic_DNA"/>
</dbReference>
<evidence type="ECO:0000259" key="9">
    <source>
        <dbReference type="Pfam" id="PF22937"/>
    </source>
</evidence>
<comment type="caution">
    <text evidence="10">The sequence shown here is derived from an EMBL/GenBank/DDBJ whole genome shotgun (WGS) entry which is preliminary data.</text>
</comment>
<dbReference type="SUPFAM" id="SSF53383">
    <property type="entry name" value="PLP-dependent transferases"/>
    <property type="match status" value="1"/>
</dbReference>
<dbReference type="FunFam" id="3.40.640.10:FF:000036">
    <property type="entry name" value="pyridoxal-dependent decarboxylase domain-containing protein 1 isoform X2"/>
    <property type="match status" value="1"/>
</dbReference>
<organism evidence="10 11">
    <name type="scientific">Pomacea canaliculata</name>
    <name type="common">Golden apple snail</name>
    <dbReference type="NCBI Taxonomy" id="400727"/>
    <lineage>
        <taxon>Eukaryota</taxon>
        <taxon>Metazoa</taxon>
        <taxon>Spiralia</taxon>
        <taxon>Lophotrochozoa</taxon>
        <taxon>Mollusca</taxon>
        <taxon>Gastropoda</taxon>
        <taxon>Caenogastropoda</taxon>
        <taxon>Architaenioglossa</taxon>
        <taxon>Ampullarioidea</taxon>
        <taxon>Ampullariidae</taxon>
        <taxon>Pomacea</taxon>
    </lineage>
</organism>
<feature type="region of interest" description="Disordered" evidence="7">
    <location>
        <begin position="1"/>
        <end position="67"/>
    </location>
</feature>
<dbReference type="Pfam" id="PF22930">
    <property type="entry name" value="PDXDC1-like_cen"/>
    <property type="match status" value="1"/>
</dbReference>
<dbReference type="PANTHER" id="PTHR42735">
    <property type="match status" value="1"/>
</dbReference>
<evidence type="ECO:0000256" key="7">
    <source>
        <dbReference type="SAM" id="MobiDB-lite"/>
    </source>
</evidence>
<evidence type="ECO:0000256" key="4">
    <source>
        <dbReference type="ARBA" id="ARBA00022898"/>
    </source>
</evidence>
<accession>A0A2T7Q141</accession>
<keyword evidence="4" id="KW-0663">Pyridoxal phosphate</keyword>
<name>A0A2T7Q141_POMCA</name>
<proteinExistence type="inferred from homology"/>
<protein>
    <recommendedName>
        <fullName evidence="6">Pyridoxal-dependent decarboxylase domain-containing protein 1</fullName>
    </recommendedName>
</protein>
<dbReference type="InterPro" id="IPR055102">
    <property type="entry name" value="PDXDC1-like_3rd"/>
</dbReference>
<keyword evidence="5" id="KW-0456">Lyase</keyword>
<dbReference type="Proteomes" id="UP000245119">
    <property type="component" value="Linkage Group LG1"/>
</dbReference>
<keyword evidence="3" id="KW-0210">Decarboxylase</keyword>
<gene>
    <name evidence="10" type="ORF">C0Q70_02025</name>
</gene>
<reference evidence="10 11" key="1">
    <citation type="submission" date="2018-04" db="EMBL/GenBank/DDBJ databases">
        <title>The genome of golden apple snail Pomacea canaliculata provides insight into stress tolerance and invasive adaptation.</title>
        <authorList>
            <person name="Liu C."/>
            <person name="Liu B."/>
            <person name="Ren Y."/>
            <person name="Zhang Y."/>
            <person name="Wang H."/>
            <person name="Li S."/>
            <person name="Jiang F."/>
            <person name="Yin L."/>
            <person name="Zhang G."/>
            <person name="Qian W."/>
            <person name="Fan W."/>
        </authorList>
    </citation>
    <scope>NUCLEOTIDE SEQUENCE [LARGE SCALE GENOMIC DNA]</scope>
    <source>
        <strain evidence="10">SZHN2017</strain>
        <tissue evidence="10">Muscle</tissue>
    </source>
</reference>
<dbReference type="PANTHER" id="PTHR42735:SF1">
    <property type="entry name" value="PYRIDOXAL-DEPENDENT DECARBOXYLASE DOMAIN-CONTAINING PROTEIN 1-RELATED"/>
    <property type="match status" value="1"/>
</dbReference>
<dbReference type="STRING" id="400727.A0A2T7Q141"/>
<evidence type="ECO:0000256" key="5">
    <source>
        <dbReference type="ARBA" id="ARBA00023239"/>
    </source>
</evidence>
<dbReference type="InterPro" id="IPR015424">
    <property type="entry name" value="PyrdxlP-dep_Trfase"/>
</dbReference>
<evidence type="ECO:0000256" key="3">
    <source>
        <dbReference type="ARBA" id="ARBA00022793"/>
    </source>
</evidence>
<sequence>MRRKENQDLPQSECAQSNISNPDTVLCQPPKDLGANGESENVQEEAMDAPKTWSNEQNLPAQENPVKNDNLKETNELCSTQKGINQVDSTFPRFTADHEHVLDETDGSQDCVDWKREGDITIRRRVRWRRLAERQDTVKIPPPVPPKICRRVARSPTDTVLNSLLPFSAEIPPQIHKSAENMPEVLLVKPSVGTALEDNLKEENKNAFPAEVESQPFSKESKPPKPQVSPKPAKGTYISTIRNTTASEEGGESKGGANRVEICEEKFPSPKEASSIFKAKIEMSEQAFVREAKGEGAAHKTSRHNFKETLQKFQKHIREGDKPPSPEHACKAKNNLGTSMKQMEEERKERMRRRLTAHIPEALLGGGEARESVMMKLEQLIFFEEIEGTDEICLQEHVRLQELDDIGHTSVIASSLKSYLSTLEEPELKRVTNKISSDSQLWLSRLFRFGDSCVLYHDDEREGLVRVCRLALCHRYPKYVTDGFDALYSRPPVIYLSAAARPGLGYYLCLQLGLPLSCICTVPCNTMFGASSKMDVAVLEKLIQDDIAAAKTPVLLLAFAGVHLIGWHVDNLQRLQEICKANQIWLHVEGTHLATLTLLSVPTSVSSAQSGDSLTVTLGTWLGVPGLPNVTIFKESDATLVHAAGLNTFNTKLKLMSLPIWMVLLNIGHEGIVKRITFSCDLAKQLYDHLDQITTVKQISRDTKTSSQRDYRTISDLISKAISALLVFEIANPTVVFRYMEDVSAPGAIVAPYAMNSESENDQSSDVIYFDALNVWLAEALQASDPKVPIETIEVEKEGICIRYCPLENSYAKGTTKEDMEHFIESLLSNISVLNASTLQRKRFQMVVEAQPNLKIVHLQNWAGLGAVRYIPDLYLSHEDLDEKDFEGINSINAELVHQLKAKDTAFSIGHTDSGEVCVKFGLITQETDVEELIDMVQRTGREVEESSKFLESMSELILKGIEEAKKQLVKESEQKLMSEGVLRQVPLVSSLVNWFSPVKDGTKGRSFSLTSGKIVSTEDTYRYHVQIQEEANKSPTTHSSITSSIKGGGEPEEQQEACTTAGRVKAQLISQATPPASPTSDTVGLAHTVAMEPPAVAAQQLNHEM</sequence>
<evidence type="ECO:0000256" key="6">
    <source>
        <dbReference type="ARBA" id="ARBA00047190"/>
    </source>
</evidence>
<dbReference type="AlphaFoldDB" id="A0A2T7Q141"/>
<feature type="compositionally biased region" description="Polar residues" evidence="7">
    <location>
        <begin position="8"/>
        <end position="23"/>
    </location>
</feature>
<dbReference type="InterPro" id="IPR015421">
    <property type="entry name" value="PyrdxlP-dep_Trfase_major"/>
</dbReference>
<feature type="compositionally biased region" description="Polar residues" evidence="7">
    <location>
        <begin position="52"/>
        <end position="67"/>
    </location>
</feature>
<dbReference type="InterPro" id="IPR050477">
    <property type="entry name" value="GrpII_AminoAcid_Decarb"/>
</dbReference>
<dbReference type="OrthoDB" id="2161780at2759"/>
<evidence type="ECO:0000256" key="2">
    <source>
        <dbReference type="ARBA" id="ARBA00009533"/>
    </source>
</evidence>
<evidence type="ECO:0000313" key="10">
    <source>
        <dbReference type="EMBL" id="PVD39395.1"/>
    </source>
</evidence>
<feature type="region of interest" description="Disordered" evidence="7">
    <location>
        <begin position="208"/>
        <end position="257"/>
    </location>
</feature>
<evidence type="ECO:0000259" key="8">
    <source>
        <dbReference type="Pfam" id="PF22930"/>
    </source>
</evidence>